<evidence type="ECO:0000313" key="2">
    <source>
        <dbReference type="EMBL" id="QOS39620.1"/>
    </source>
</evidence>
<dbReference type="Proteomes" id="UP000593591">
    <property type="component" value="Chromosome"/>
</dbReference>
<evidence type="ECO:0000313" key="3">
    <source>
        <dbReference type="Proteomes" id="UP000593591"/>
    </source>
</evidence>
<proteinExistence type="predicted"/>
<sequence>MIQKNIAKSSTRNGKPKRLSKSAYIVLNVSLSIFSLLSVFSGTYAWFAANRVVSVTGASFQIAAPEGIKFDLYYLDVFSVGDESKDGNWNPSTSCFAGYEKSYPASSAIFTKVNYDEEDNVTNLNDPTNISHLWPARHLTFALTSKDDVSSFSLSEWEEVVSENAKTSEDDYVSISWAINMYGACYQVNESEVVTSDIKSAYNQYQLASDSLVDRFTCSQNSPAISKTDTIPIVSSISSQEEEKRLVLFFTIEFSNDPDTYYLLDEKTSYYEKDSLGNSNCYINLALSKLIFSLS</sequence>
<gene>
    <name evidence="2" type="ORF">DYE49_03760</name>
</gene>
<dbReference type="EMBL" id="CP031517">
    <property type="protein sequence ID" value="QOS39620.1"/>
    <property type="molecule type" value="Genomic_DNA"/>
</dbReference>
<organism evidence="2 3">
    <name type="scientific">Treponema rectale</name>
    <dbReference type="NCBI Taxonomy" id="744512"/>
    <lineage>
        <taxon>Bacteria</taxon>
        <taxon>Pseudomonadati</taxon>
        <taxon>Spirochaetota</taxon>
        <taxon>Spirochaetia</taxon>
        <taxon>Spirochaetales</taxon>
        <taxon>Treponemataceae</taxon>
        <taxon>Treponema</taxon>
    </lineage>
</organism>
<dbReference type="KEGG" id="trc:DYE49_03760"/>
<keyword evidence="1" id="KW-1133">Transmembrane helix</keyword>
<reference evidence="2 3" key="1">
    <citation type="submission" date="2018-08" db="EMBL/GenBank/DDBJ databases">
        <title>The first complete genome of Treponema rectale (CHPAT), a commensal spirochete of the bovine rectum.</title>
        <authorList>
            <person name="Staton G.J."/>
            <person name="Clegg S.R."/>
            <person name="Carter S.D."/>
            <person name="Radford A.D."/>
            <person name="Darby A."/>
            <person name="Hall N."/>
            <person name="Birtles R.J."/>
            <person name="Evans N.J."/>
        </authorList>
    </citation>
    <scope>NUCLEOTIDE SEQUENCE [LARGE SCALE GENOMIC DNA]</scope>
    <source>
        <strain evidence="2 3">CHPA</strain>
    </source>
</reference>
<name>A0A7M1XKB9_9SPIR</name>
<keyword evidence="1" id="KW-0812">Transmembrane</keyword>
<evidence type="ECO:0000256" key="1">
    <source>
        <dbReference type="SAM" id="Phobius"/>
    </source>
</evidence>
<dbReference type="AlphaFoldDB" id="A0A7M1XKB9"/>
<feature type="transmembrane region" description="Helical" evidence="1">
    <location>
        <begin position="21"/>
        <end position="47"/>
    </location>
</feature>
<protein>
    <submittedName>
        <fullName evidence="2">Uncharacterized protein</fullName>
    </submittedName>
</protein>
<accession>A0A7M1XKB9</accession>
<keyword evidence="1" id="KW-0472">Membrane</keyword>